<dbReference type="InParanoid" id="A0A1M6GTF0"/>
<gene>
    <name evidence="1" type="ORF">SAMN02745181_1262</name>
</gene>
<keyword evidence="2" id="KW-1185">Reference proteome</keyword>
<dbReference type="Proteomes" id="UP000184510">
    <property type="component" value="Unassembled WGS sequence"/>
</dbReference>
<organism evidence="1 2">
    <name type="scientific">Rubritalea squalenifaciens DSM 18772</name>
    <dbReference type="NCBI Taxonomy" id="1123071"/>
    <lineage>
        <taxon>Bacteria</taxon>
        <taxon>Pseudomonadati</taxon>
        <taxon>Verrucomicrobiota</taxon>
        <taxon>Verrucomicrobiia</taxon>
        <taxon>Verrucomicrobiales</taxon>
        <taxon>Rubritaleaceae</taxon>
        <taxon>Rubritalea</taxon>
    </lineage>
</organism>
<dbReference type="EMBL" id="FQYR01000003">
    <property type="protein sequence ID" value="SHJ13231.1"/>
    <property type="molecule type" value="Genomic_DNA"/>
</dbReference>
<proteinExistence type="predicted"/>
<protein>
    <recommendedName>
        <fullName evidence="3">DUF91 domain-containing protein</fullName>
    </recommendedName>
</protein>
<dbReference type="InterPro" id="IPR011856">
    <property type="entry name" value="tRNA_endonuc-like_dom_sf"/>
</dbReference>
<dbReference type="STRING" id="1123071.SAMN02745181_1262"/>
<sequence length="337" mass="38759">MLYRIIKDGDSFESLEPQPFTHLPLEKDLENLLADQLMESLELLPFFQERARQEEADIYALNKNGDIVIFELKRATVGGDAVHQVLRYADQSADWNYSTIAKKFETYRGQRDNLPSGSLAEAHQETFELDEPLAESSFNKDQHLILVGYAGNTDLAKKVDYWKGKGLKIDFVPYRIFEIADESYFEFFSLPYDLHQNPAHLKGVIFDTCLMNGNWSLEYMARNSRVAAYNEQDGCVYRLNKNDTVFLYHKGVGIVAAGRVTSAVKDDPDFDAVDTTKYCDLEWLTPVPNPDNPQHISAREIRKLLGHGFFWARTVKTPYLTREESETLVAEMNRRFN</sequence>
<evidence type="ECO:0000313" key="2">
    <source>
        <dbReference type="Proteomes" id="UP000184510"/>
    </source>
</evidence>
<name>A0A1M6GTF0_9BACT</name>
<accession>A0A1M6GTF0</accession>
<dbReference type="AlphaFoldDB" id="A0A1M6GTF0"/>
<reference evidence="1 2" key="1">
    <citation type="submission" date="2016-11" db="EMBL/GenBank/DDBJ databases">
        <authorList>
            <person name="Jaros S."/>
            <person name="Januszkiewicz K."/>
            <person name="Wedrychowicz H."/>
        </authorList>
    </citation>
    <scope>NUCLEOTIDE SEQUENCE [LARGE SCALE GENOMIC DNA]</scope>
    <source>
        <strain evidence="1 2">DSM 18772</strain>
    </source>
</reference>
<dbReference type="GO" id="GO:0003676">
    <property type="term" value="F:nucleic acid binding"/>
    <property type="evidence" value="ECO:0007669"/>
    <property type="project" value="InterPro"/>
</dbReference>
<dbReference type="OrthoDB" id="6659686at2"/>
<evidence type="ECO:0000313" key="1">
    <source>
        <dbReference type="EMBL" id="SHJ13231.1"/>
    </source>
</evidence>
<dbReference type="Gene3D" id="3.40.1350.10">
    <property type="match status" value="1"/>
</dbReference>
<evidence type="ECO:0008006" key="3">
    <source>
        <dbReference type="Google" id="ProtNLM"/>
    </source>
</evidence>
<dbReference type="RefSeq" id="WP_143158646.1">
    <property type="nucleotide sequence ID" value="NZ_FQYR01000003.1"/>
</dbReference>